<dbReference type="GO" id="GO:0016020">
    <property type="term" value="C:membrane"/>
    <property type="evidence" value="ECO:0007669"/>
    <property type="project" value="UniProtKB-SubCell"/>
</dbReference>
<dbReference type="PROSITE" id="PS00330">
    <property type="entry name" value="HEMOLYSIN_CALCIUM"/>
    <property type="match status" value="5"/>
</dbReference>
<dbReference type="PRINTS" id="PR01488">
    <property type="entry name" value="RTXTOXINA"/>
</dbReference>
<dbReference type="Proteomes" id="UP000569732">
    <property type="component" value="Unassembled WGS sequence"/>
</dbReference>
<keyword evidence="11" id="KW-1185">Reference proteome</keyword>
<accession>A0A853IAI2</accession>
<organism evidence="10 11">
    <name type="scientific">Spartinivicinus marinus</name>
    <dbReference type="NCBI Taxonomy" id="2994442"/>
    <lineage>
        <taxon>Bacteria</taxon>
        <taxon>Pseudomonadati</taxon>
        <taxon>Pseudomonadota</taxon>
        <taxon>Gammaproteobacteria</taxon>
        <taxon>Oceanospirillales</taxon>
        <taxon>Zooshikellaceae</taxon>
        <taxon>Spartinivicinus</taxon>
    </lineage>
</organism>
<dbReference type="GO" id="GO:0090729">
    <property type="term" value="F:toxin activity"/>
    <property type="evidence" value="ECO:0007669"/>
    <property type="project" value="UniProtKB-KW"/>
</dbReference>
<evidence type="ECO:0000256" key="4">
    <source>
        <dbReference type="ARBA" id="ARBA00022656"/>
    </source>
</evidence>
<sequence>MNINNINENTTDAITITTTTNGHFSDVIANHQTVTFPADIQQADLAVWRRGNKLVIEHKTTEERIEFNYWFTYTSSHYKTQQLQFNNGSKLTLAEVEAIAVYQGTDNGEQLVGYRELSETIHAQGGDDKVFSRGGDDTIDAGAGNDYVDGGSGNDTITGGLGNDVLHGRSGNDAIHGGKGDDQLSGGVGNDHLVGGAGKDVLFGGEDHDILLGNAGNDYLDGQEGDDQINGGDGNDQLMGGTGNNQLVGGKGDDKYVYGGGFDTINNEGGGKDVIIFNNVLPAGLTFAKDNNDLIITVDGDSQQGIRVINHFLGGDYSIDLVQPAEGYAYSLTEINALARANEIPEGESYQAFVEDTDESNRFSATRFADWVEANGGDDTVFGMMGNDYIKGGKGDDHLLGGNGRANQADGDDILEGGEGNDILYGEQGNDLLKGGTGNDHYYYQAGTGKDTIDNSGGGRDVLFFIDINRNRLSFYQDKKDLVVLVDNDKNQQVRVLNHFNGGDSAISLIQPDDGFAMNRQAFETLVKPYPNTIDDFSLENTTTNVESLIHAMSGFVSERELNTTRAEVTATAEVYSAITVNLT</sequence>
<dbReference type="InterPro" id="IPR003995">
    <property type="entry name" value="RTX_toxin_determinant-A"/>
</dbReference>
<name>A0A853IAI2_9GAMM</name>
<dbReference type="GO" id="GO:0005576">
    <property type="term" value="C:extracellular region"/>
    <property type="evidence" value="ECO:0007669"/>
    <property type="project" value="UniProtKB-SubCell"/>
</dbReference>
<dbReference type="Pfam" id="PF06594">
    <property type="entry name" value="HCBP_related"/>
    <property type="match status" value="1"/>
</dbReference>
<dbReference type="EMBL" id="JACCKB010000012">
    <property type="protein sequence ID" value="NYZ66255.1"/>
    <property type="molecule type" value="Genomic_DNA"/>
</dbReference>
<keyword evidence="7" id="KW-0843">Virulence</keyword>
<dbReference type="Pfam" id="PF00353">
    <property type="entry name" value="HemolysinCabind"/>
    <property type="match status" value="5"/>
</dbReference>
<evidence type="ECO:0000256" key="8">
    <source>
        <dbReference type="ARBA" id="ARBA00023136"/>
    </source>
</evidence>
<keyword evidence="3" id="KW-0964">Secreted</keyword>
<evidence type="ECO:0000259" key="9">
    <source>
        <dbReference type="Pfam" id="PF06594"/>
    </source>
</evidence>
<gene>
    <name evidence="10" type="ORF">H0A36_09545</name>
</gene>
<evidence type="ECO:0000256" key="6">
    <source>
        <dbReference type="ARBA" id="ARBA00022837"/>
    </source>
</evidence>
<evidence type="ECO:0000313" key="10">
    <source>
        <dbReference type="EMBL" id="NYZ66255.1"/>
    </source>
</evidence>
<evidence type="ECO:0000256" key="3">
    <source>
        <dbReference type="ARBA" id="ARBA00022525"/>
    </source>
</evidence>
<proteinExistence type="predicted"/>
<evidence type="ECO:0000256" key="1">
    <source>
        <dbReference type="ARBA" id="ARBA00004370"/>
    </source>
</evidence>
<dbReference type="InterPro" id="IPR018511">
    <property type="entry name" value="Hemolysin-typ_Ca-bd_CS"/>
</dbReference>
<dbReference type="InterPro" id="IPR001343">
    <property type="entry name" value="Hemolysn_Ca-bd"/>
</dbReference>
<reference evidence="10 11" key="1">
    <citation type="submission" date="2020-07" db="EMBL/GenBank/DDBJ databases">
        <title>Endozoicomonas sp. nov., isolated from sediment.</title>
        <authorList>
            <person name="Gu T."/>
        </authorList>
    </citation>
    <scope>NUCLEOTIDE SEQUENCE [LARGE SCALE GENOMIC DNA]</scope>
    <source>
        <strain evidence="10 11">SM1973</strain>
    </source>
</reference>
<dbReference type="GO" id="GO:0005509">
    <property type="term" value="F:calcium ion binding"/>
    <property type="evidence" value="ECO:0007669"/>
    <property type="project" value="InterPro"/>
</dbReference>
<dbReference type="PANTHER" id="PTHR38340:SF1">
    <property type="entry name" value="S-LAYER PROTEIN"/>
    <property type="match status" value="1"/>
</dbReference>
<evidence type="ECO:0000256" key="5">
    <source>
        <dbReference type="ARBA" id="ARBA00022737"/>
    </source>
</evidence>
<dbReference type="InterPro" id="IPR011049">
    <property type="entry name" value="Serralysin-like_metalloprot_C"/>
</dbReference>
<dbReference type="Gene3D" id="2.150.10.10">
    <property type="entry name" value="Serralysin-like metalloprotease, C-terminal"/>
    <property type="match status" value="5"/>
</dbReference>
<keyword evidence="8" id="KW-0472">Membrane</keyword>
<evidence type="ECO:0000313" key="11">
    <source>
        <dbReference type="Proteomes" id="UP000569732"/>
    </source>
</evidence>
<dbReference type="SUPFAM" id="SSF51120">
    <property type="entry name" value="beta-Roll"/>
    <property type="match status" value="3"/>
</dbReference>
<comment type="subcellular location">
    <subcellularLocation>
        <location evidence="1">Membrane</location>
    </subcellularLocation>
    <subcellularLocation>
        <location evidence="2">Secreted</location>
    </subcellularLocation>
</comment>
<protein>
    <recommendedName>
        <fullName evidence="9">Haemolysin-type calcium binding-related domain-containing protein</fullName>
    </recommendedName>
</protein>
<evidence type="ECO:0000256" key="2">
    <source>
        <dbReference type="ARBA" id="ARBA00004613"/>
    </source>
</evidence>
<feature type="domain" description="Haemolysin-type calcium binding-related" evidence="9">
    <location>
        <begin position="54"/>
        <end position="94"/>
    </location>
</feature>
<evidence type="ECO:0000256" key="7">
    <source>
        <dbReference type="ARBA" id="ARBA00023026"/>
    </source>
</evidence>
<dbReference type="PRINTS" id="PR00313">
    <property type="entry name" value="CABNDNGRPT"/>
</dbReference>
<comment type="caution">
    <text evidence="10">The sequence shown here is derived from an EMBL/GenBank/DDBJ whole genome shotgun (WGS) entry which is preliminary data.</text>
</comment>
<keyword evidence="4" id="KW-0800">Toxin</keyword>
<keyword evidence="5" id="KW-0677">Repeat</keyword>
<dbReference type="InterPro" id="IPR010566">
    <property type="entry name" value="Haemolys_ca-bd"/>
</dbReference>
<dbReference type="InterPro" id="IPR050557">
    <property type="entry name" value="RTX_toxin/Mannuronan_C5-epim"/>
</dbReference>
<dbReference type="PANTHER" id="PTHR38340">
    <property type="entry name" value="S-LAYER PROTEIN"/>
    <property type="match status" value="1"/>
</dbReference>
<dbReference type="AlphaFoldDB" id="A0A853IAI2"/>
<dbReference type="RefSeq" id="WP_180568286.1">
    <property type="nucleotide sequence ID" value="NZ_JACCKB010000012.1"/>
</dbReference>
<keyword evidence="6" id="KW-0106">Calcium</keyword>